<gene>
    <name evidence="1" type="ordered locus">HCH_05582</name>
</gene>
<name>Q2SAT4_HAHCH</name>
<dbReference type="HOGENOM" id="CLU_1466271_0_0_6"/>
<dbReference type="AlphaFoldDB" id="Q2SAT4"/>
<evidence type="ECO:0000313" key="1">
    <source>
        <dbReference type="EMBL" id="ABC32240.1"/>
    </source>
</evidence>
<dbReference type="EMBL" id="CP000155">
    <property type="protein sequence ID" value="ABC32240.1"/>
    <property type="molecule type" value="Genomic_DNA"/>
</dbReference>
<evidence type="ECO:0000313" key="2">
    <source>
        <dbReference type="Proteomes" id="UP000000238"/>
    </source>
</evidence>
<keyword evidence="2" id="KW-1185">Reference proteome</keyword>
<accession>Q2SAT4</accession>
<organism evidence="1 2">
    <name type="scientific">Hahella chejuensis (strain KCTC 2396)</name>
    <dbReference type="NCBI Taxonomy" id="349521"/>
    <lineage>
        <taxon>Bacteria</taxon>
        <taxon>Pseudomonadati</taxon>
        <taxon>Pseudomonadota</taxon>
        <taxon>Gammaproteobacteria</taxon>
        <taxon>Oceanospirillales</taxon>
        <taxon>Hahellaceae</taxon>
        <taxon>Hahella</taxon>
    </lineage>
</organism>
<protein>
    <submittedName>
        <fullName evidence="1">Uncharacterized protein</fullName>
    </submittedName>
</protein>
<proteinExistence type="predicted"/>
<reference evidence="1 2" key="1">
    <citation type="journal article" date="2005" name="Nucleic Acids Res.">
        <title>Genomic blueprint of Hahella chejuensis, a marine microbe producing an algicidal agent.</title>
        <authorList>
            <person name="Jeong H."/>
            <person name="Yim J.H."/>
            <person name="Lee C."/>
            <person name="Choi S.-H."/>
            <person name="Park Y.K."/>
            <person name="Yoon S.H."/>
            <person name="Hur C.-G."/>
            <person name="Kang H.-Y."/>
            <person name="Kim D."/>
            <person name="Lee H.H."/>
            <person name="Park K.H."/>
            <person name="Park S.-H."/>
            <person name="Park H.-S."/>
            <person name="Lee H.K."/>
            <person name="Oh T.K."/>
            <person name="Kim J.F."/>
        </authorList>
    </citation>
    <scope>NUCLEOTIDE SEQUENCE [LARGE SCALE GENOMIC DNA]</scope>
    <source>
        <strain evidence="1 2">KCTC 2396</strain>
    </source>
</reference>
<sequence>MPSHTQHTLITWIPNSVDGAREAKNLNQLYSNFSVLRPPQALGSLDEFMSIILVGHRSELLHQPIIHSLLSVFSGEQNLARVGAGGCNWLVLAVCDGGVGKFHGALQSKNEILSPARQLADRLNIKVSSTVRPLLFDEVGQGKAFALAQGEILIRSNPDHNPLWYDFEPNKVLVDELANMFSRI</sequence>
<dbReference type="KEGG" id="hch:HCH_05582"/>
<dbReference type="Proteomes" id="UP000000238">
    <property type="component" value="Chromosome"/>
</dbReference>